<dbReference type="AlphaFoldDB" id="A0A1Y1WJZ6"/>
<dbReference type="GO" id="GO:0000329">
    <property type="term" value="C:fungal-type vacuole membrane"/>
    <property type="evidence" value="ECO:0007669"/>
    <property type="project" value="TreeGrafter"/>
</dbReference>
<reference evidence="2 3" key="1">
    <citation type="submission" date="2016-07" db="EMBL/GenBank/DDBJ databases">
        <title>Pervasive Adenine N6-methylation of Active Genes in Fungi.</title>
        <authorList>
            <consortium name="DOE Joint Genome Institute"/>
            <person name="Mondo S.J."/>
            <person name="Dannebaum R.O."/>
            <person name="Kuo R.C."/>
            <person name="Labutti K."/>
            <person name="Haridas S."/>
            <person name="Kuo A."/>
            <person name="Salamov A."/>
            <person name="Ahrendt S.R."/>
            <person name="Lipzen A."/>
            <person name="Sullivan W."/>
            <person name="Andreopoulos W.B."/>
            <person name="Clum A."/>
            <person name="Lindquist E."/>
            <person name="Daum C."/>
            <person name="Ramamoorthy G.K."/>
            <person name="Gryganskyi A."/>
            <person name="Culley D."/>
            <person name="Magnuson J.K."/>
            <person name="James T.Y."/>
            <person name="O'Malley M.A."/>
            <person name="Stajich J.E."/>
            <person name="Spatafora J.W."/>
            <person name="Visel A."/>
            <person name="Grigoriev I.V."/>
        </authorList>
    </citation>
    <scope>NUCLEOTIDE SEQUENCE [LARGE SCALE GENOMIC DNA]</scope>
    <source>
        <strain evidence="2 3">ATCC 12442</strain>
    </source>
</reference>
<organism evidence="2 3">
    <name type="scientific">Linderina pennispora</name>
    <dbReference type="NCBI Taxonomy" id="61395"/>
    <lineage>
        <taxon>Eukaryota</taxon>
        <taxon>Fungi</taxon>
        <taxon>Fungi incertae sedis</taxon>
        <taxon>Zoopagomycota</taxon>
        <taxon>Kickxellomycotina</taxon>
        <taxon>Kickxellomycetes</taxon>
        <taxon>Kickxellales</taxon>
        <taxon>Kickxellaceae</taxon>
        <taxon>Linderina</taxon>
    </lineage>
</organism>
<dbReference type="InterPro" id="IPR027410">
    <property type="entry name" value="TCP-1-like_intermed_sf"/>
</dbReference>
<gene>
    <name evidence="2" type="ORF">DL89DRAFT_6163</name>
</gene>
<comment type="caution">
    <text evidence="2">The sequence shown here is derived from an EMBL/GenBank/DDBJ whole genome shotgun (WGS) entry which is preliminary data.</text>
</comment>
<dbReference type="GO" id="GO:0005524">
    <property type="term" value="F:ATP binding"/>
    <property type="evidence" value="ECO:0007669"/>
    <property type="project" value="InterPro"/>
</dbReference>
<keyword evidence="3" id="KW-1185">Reference proteome</keyword>
<dbReference type="PANTHER" id="PTHR45748:SF7">
    <property type="entry name" value="1-PHOSPHATIDYLINOSITOL 3-PHOSPHATE 5-KINASE-RELATED"/>
    <property type="match status" value="1"/>
</dbReference>
<sequence length="772" mass="85255">MFGSGRKKPSAERTNRRDDPFTALYSKHSKPSTPSTTTGSGSSRSAVRQHRAFLPSSLRRSAQPTVELVTPAPDVELTRASEIVRPVLGMTGELASLQSLRQTQAEHQPAPSDPAASVRSLAASDSDSDGYQDERDIPFRTNAVEIATQDDKGELAFLAHHEPWLGELERSRLILPQLAGRLQPTTHTSVLPDRLLAPPEMPSQVYDELEAICDFNQAARERPGGAMGEFAGEHLRRIVRQLLAEIDVDEAAGWDGVVYDLAVGAVGSVRPDVRHGDNMDLRRYVRIKRIPGGVPGDSQYIAGLVFTKSLAHRRMPRIYSSPRIMLLALPLEHAAPSRYVSFDAELRVQQGFAEKLVQRIVGAGPDVVLAEKPVPRNILEALMRNRVAVVAGVKRSVLRAIARCTGAEIVTSMDKFSGRPRIGTCREMVAQTYQHPSLPQVRKSFVFLDGCEPSRGGTIVLRGESFERLADIKQVVDLAVCFAYSLHLETALLVNEFALAVPGQYNVVSSDPGNSLAAAALAEYNVVLSSSPSVRIPPPHVLERMRDGERALSELTERFRELSAGGPSDDAVHAATGVAFLVSRQQSAASTSRMRQQYASEMALHEGVVREGEHFLDANPQAVSLWDYQSIVVSYMVTCRRHDHLVCAGPQPHAISFYGRTDVTLGQYLEEMCFDLNYDCPGSSRTCTHPMYEHRRSYIHHNGRIDVTMDEHPSPIERLSDIILMWGSCRICHSRTPVSKMSDEAWRYSFGKYLETTFYNACLLPRASICGP</sequence>
<protein>
    <recommendedName>
        <fullName evidence="4">1-phosphatidylinositol-3-phosphate 5-kinase</fullName>
    </recommendedName>
</protein>
<dbReference type="SUPFAM" id="SSF54849">
    <property type="entry name" value="GroEL-intermediate domain like"/>
    <property type="match status" value="1"/>
</dbReference>
<dbReference type="GO" id="GO:0046854">
    <property type="term" value="P:phosphatidylinositol phosphate biosynthetic process"/>
    <property type="evidence" value="ECO:0007669"/>
    <property type="project" value="TreeGrafter"/>
</dbReference>
<dbReference type="SUPFAM" id="SSF52029">
    <property type="entry name" value="GroEL apical domain-like"/>
    <property type="match status" value="1"/>
</dbReference>
<dbReference type="GO" id="GO:0010008">
    <property type="term" value="C:endosome membrane"/>
    <property type="evidence" value="ECO:0007669"/>
    <property type="project" value="TreeGrafter"/>
</dbReference>
<evidence type="ECO:0000313" key="2">
    <source>
        <dbReference type="EMBL" id="ORX73901.1"/>
    </source>
</evidence>
<evidence type="ECO:0000256" key="1">
    <source>
        <dbReference type="SAM" id="MobiDB-lite"/>
    </source>
</evidence>
<dbReference type="RefSeq" id="XP_040747112.1">
    <property type="nucleotide sequence ID" value="XM_040891877.1"/>
</dbReference>
<dbReference type="Proteomes" id="UP000193922">
    <property type="component" value="Unassembled WGS sequence"/>
</dbReference>
<dbReference type="GO" id="GO:0000285">
    <property type="term" value="F:1-phosphatidylinositol-3-phosphate 5-kinase activity"/>
    <property type="evidence" value="ECO:0007669"/>
    <property type="project" value="TreeGrafter"/>
</dbReference>
<dbReference type="InterPro" id="IPR027409">
    <property type="entry name" value="GroEL-like_apical_dom_sf"/>
</dbReference>
<feature type="compositionally biased region" description="Basic and acidic residues" evidence="1">
    <location>
        <begin position="9"/>
        <end position="20"/>
    </location>
</feature>
<feature type="region of interest" description="Disordered" evidence="1">
    <location>
        <begin position="100"/>
        <end position="134"/>
    </location>
</feature>
<feature type="region of interest" description="Disordered" evidence="1">
    <location>
        <begin position="1"/>
        <end position="67"/>
    </location>
</feature>
<dbReference type="OrthoDB" id="158357at2759"/>
<evidence type="ECO:0000313" key="3">
    <source>
        <dbReference type="Proteomes" id="UP000193922"/>
    </source>
</evidence>
<dbReference type="PANTHER" id="PTHR45748">
    <property type="entry name" value="1-PHOSPHATIDYLINOSITOL 3-PHOSPHATE 5-KINASE-RELATED"/>
    <property type="match status" value="1"/>
</dbReference>
<dbReference type="EMBL" id="MCFD01000001">
    <property type="protein sequence ID" value="ORX73901.1"/>
    <property type="molecule type" value="Genomic_DNA"/>
</dbReference>
<dbReference type="InterPro" id="IPR002423">
    <property type="entry name" value="Cpn60/GroEL/TCP-1"/>
</dbReference>
<dbReference type="STRING" id="61395.A0A1Y1WJZ6"/>
<dbReference type="GeneID" id="63808525"/>
<dbReference type="FunFam" id="3.50.7.10:FF:000007">
    <property type="entry name" value="1-phosphatidylinositol 3-phosphate 5-kinase isoform X1"/>
    <property type="match status" value="1"/>
</dbReference>
<proteinExistence type="predicted"/>
<name>A0A1Y1WJZ6_9FUNG</name>
<dbReference type="Pfam" id="PF00118">
    <property type="entry name" value="Cpn60_TCP1"/>
    <property type="match status" value="1"/>
</dbReference>
<accession>A0A1Y1WJZ6</accession>
<evidence type="ECO:0008006" key="4">
    <source>
        <dbReference type="Google" id="ProtNLM"/>
    </source>
</evidence>
<feature type="compositionally biased region" description="Low complexity" evidence="1">
    <location>
        <begin position="31"/>
        <end position="45"/>
    </location>
</feature>
<dbReference type="Gene3D" id="3.50.7.10">
    <property type="entry name" value="GroEL"/>
    <property type="match status" value="1"/>
</dbReference>